<proteinExistence type="predicted"/>
<protein>
    <submittedName>
        <fullName evidence="2">Uncharacterized protein</fullName>
    </submittedName>
</protein>
<reference evidence="2 3" key="1">
    <citation type="submission" date="2016-12" db="EMBL/GenBank/DDBJ databases">
        <title>Amycolatopsis keratiniphila subsp. keratiniphila genome sequencing and assembly.</title>
        <authorList>
            <person name="Mayilraj S."/>
            <person name="Kaur N."/>
        </authorList>
    </citation>
    <scope>NUCLEOTIDE SEQUENCE [LARGE SCALE GENOMIC DNA]</scope>
    <source>
        <strain evidence="2 3">DSM 44409</strain>
    </source>
</reference>
<feature type="transmembrane region" description="Helical" evidence="1">
    <location>
        <begin position="33"/>
        <end position="53"/>
    </location>
</feature>
<dbReference type="EMBL" id="LQMT02000010">
    <property type="protein sequence ID" value="ONF72362.1"/>
    <property type="molecule type" value="Genomic_DNA"/>
</dbReference>
<name>A0A1W2LYV3_9PSEU</name>
<keyword evidence="1" id="KW-1133">Transmembrane helix</keyword>
<evidence type="ECO:0000313" key="3">
    <source>
        <dbReference type="Proteomes" id="UP000076660"/>
    </source>
</evidence>
<comment type="caution">
    <text evidence="2">The sequence shown here is derived from an EMBL/GenBank/DDBJ whole genome shotgun (WGS) entry which is preliminary data.</text>
</comment>
<dbReference type="Proteomes" id="UP000076660">
    <property type="component" value="Unassembled WGS sequence"/>
</dbReference>
<accession>A0A1W2LYV3</accession>
<organism evidence="2 3">
    <name type="scientific">Amycolatopsis keratiniphila subsp. keratiniphila</name>
    <dbReference type="NCBI Taxonomy" id="227715"/>
    <lineage>
        <taxon>Bacteria</taxon>
        <taxon>Bacillati</taxon>
        <taxon>Actinomycetota</taxon>
        <taxon>Actinomycetes</taxon>
        <taxon>Pseudonocardiales</taxon>
        <taxon>Pseudonocardiaceae</taxon>
        <taxon>Amycolatopsis</taxon>
        <taxon>Amycolatopsis japonica group</taxon>
    </lineage>
</organism>
<feature type="transmembrane region" description="Helical" evidence="1">
    <location>
        <begin position="6"/>
        <end position="26"/>
    </location>
</feature>
<sequence length="85" mass="8808">MPDPTLLALGSALCYGFVDFAGGLLARRAEFAAVAFAGQVGGFLFMLGAVLLFTTADPSMALGAGVRRDRAGGRRADGRFALRRG</sequence>
<keyword evidence="1" id="KW-0812">Transmembrane</keyword>
<evidence type="ECO:0000313" key="2">
    <source>
        <dbReference type="EMBL" id="ONF72362.1"/>
    </source>
</evidence>
<dbReference type="RefSeq" id="WP_063271542.1">
    <property type="nucleotide sequence ID" value="NZ_LQMT02000010.1"/>
</dbReference>
<evidence type="ECO:0000256" key="1">
    <source>
        <dbReference type="SAM" id="Phobius"/>
    </source>
</evidence>
<gene>
    <name evidence="2" type="ORF">AVR91_0209095</name>
</gene>
<keyword evidence="1" id="KW-0472">Membrane</keyword>
<dbReference type="AlphaFoldDB" id="A0A1W2LYV3"/>